<dbReference type="EMBL" id="BKCJ010003022">
    <property type="protein sequence ID" value="GEU52483.1"/>
    <property type="molecule type" value="Genomic_DNA"/>
</dbReference>
<organism evidence="2">
    <name type="scientific">Tanacetum cinerariifolium</name>
    <name type="common">Dalmatian daisy</name>
    <name type="synonym">Chrysanthemum cinerariifolium</name>
    <dbReference type="NCBI Taxonomy" id="118510"/>
    <lineage>
        <taxon>Eukaryota</taxon>
        <taxon>Viridiplantae</taxon>
        <taxon>Streptophyta</taxon>
        <taxon>Embryophyta</taxon>
        <taxon>Tracheophyta</taxon>
        <taxon>Spermatophyta</taxon>
        <taxon>Magnoliopsida</taxon>
        <taxon>eudicotyledons</taxon>
        <taxon>Gunneridae</taxon>
        <taxon>Pentapetalae</taxon>
        <taxon>asterids</taxon>
        <taxon>campanulids</taxon>
        <taxon>Asterales</taxon>
        <taxon>Asteraceae</taxon>
        <taxon>Asteroideae</taxon>
        <taxon>Anthemideae</taxon>
        <taxon>Anthemidinae</taxon>
        <taxon>Tanacetum</taxon>
    </lineage>
</organism>
<evidence type="ECO:0000313" key="1">
    <source>
        <dbReference type="EMBL" id="GEU48424.1"/>
    </source>
</evidence>
<gene>
    <name evidence="1" type="ORF">Tci_020402</name>
    <name evidence="2" type="ORF">Tci_024461</name>
</gene>
<name>A0A6L2KSE5_TANCI</name>
<reference evidence="2" key="1">
    <citation type="journal article" date="2019" name="Sci. Rep.">
        <title>Draft genome of Tanacetum cinerariifolium, the natural source of mosquito coil.</title>
        <authorList>
            <person name="Yamashiro T."/>
            <person name="Shiraishi A."/>
            <person name="Satake H."/>
            <person name="Nakayama K."/>
        </authorList>
    </citation>
    <scope>NUCLEOTIDE SEQUENCE</scope>
</reference>
<dbReference type="AlphaFoldDB" id="A0A6L2KSE5"/>
<proteinExistence type="predicted"/>
<accession>A0A6L2KSE5</accession>
<dbReference type="EMBL" id="BKCJ010002419">
    <property type="protein sequence ID" value="GEU48424.1"/>
    <property type="molecule type" value="Genomic_DNA"/>
</dbReference>
<evidence type="ECO:0000313" key="2">
    <source>
        <dbReference type="EMBL" id="GEU52483.1"/>
    </source>
</evidence>
<protein>
    <submittedName>
        <fullName evidence="2">MAK10-like protein</fullName>
    </submittedName>
</protein>
<comment type="caution">
    <text evidence="2">The sequence shown here is derived from an EMBL/GenBank/DDBJ whole genome shotgun (WGS) entry which is preliminary data.</text>
</comment>
<sequence>MGDKNHICTLGDYSKPSYEGYRNTIELPVRNNVVPLRSDTIRLVQNKFSFYGLRSEDHKQHLKDFLKLVDSLDIDDENRERTRLHLFQFSLHDQASNWIERRGFLATANVVIDCRMAKVAVGEGITRSIFRVKGVDLGEEETPYWTTLGKIDSYKSRPRLDGIGARTPYYSRKDFLVCHLPREWEIPRDFELNLFKDTLVIRRMVEFLGAIPINLKTGSENRHPMLNKENYVPWSSHLLRYAKSRPNGNLIYNSIINGPYVRRMIPKPADPNRKVPMNETFHVQTDDELIEKELKQIKADDQAILTIKRR</sequence>